<dbReference type="InterPro" id="IPR011989">
    <property type="entry name" value="ARM-like"/>
</dbReference>
<evidence type="ECO:0000313" key="9">
    <source>
        <dbReference type="Proteomes" id="UP000239899"/>
    </source>
</evidence>
<reference evidence="7" key="2">
    <citation type="submission" date="2018-02" db="EMBL/GenBank/DDBJ databases">
        <authorList>
            <person name="Cohen D.B."/>
            <person name="Kent A.D."/>
        </authorList>
    </citation>
    <scope>NUCLEOTIDE SEQUENCE</scope>
    <source>
        <strain evidence="7">1602</strain>
    </source>
</reference>
<dbReference type="Proteomes" id="UP000239899">
    <property type="component" value="Unassembled WGS sequence"/>
</dbReference>
<dbReference type="OrthoDB" id="512098at2759"/>
<keyword evidence="9" id="KW-1185">Reference proteome</keyword>
<evidence type="ECO:0000256" key="2">
    <source>
        <dbReference type="ARBA" id="ARBA00007991"/>
    </source>
</evidence>
<sequence>MEAEAAAATPAAPIPVETVYRTLEAALSFDNATRSAAEAQLRDWEGDAAPGFIGSLLKVVAEVAAVPEEGRLMAAVVAKNAVGSSWRKTIGSREWSRVPDDEKAYIRATAMASLLGDPSDRVALQTTLLITNIARFDVPLPWQTLLPDLMAAAAEESPVAPAGKQRALRALKHVLRALKNKKFVISAPNISRAMSDQEFEELASGIQQQRKALDSQCKALLVPLRQQWEQHTTALLAGGPGWERHGAAAAAVLLATRELMHVLQDFDGVEDAFTALFTELHQAAAAIAPQVLSGPMAAAAVAAAAAEEAGGAAPPGADPQQAQRWQLLTKNWERLLQVALVTMDRHTFHFAAHLPLFMSLCINAALLAMDASLVHRIRPKARVVLVRFCARALLQQLYRRDFVEGASPEARYLSDVGREAIARHRAALLAAADALDAILAPAQCPQLVQAIIQKYIMLSPDEVAEWENDPESFARNVDVETSPDADTPRPCGVALLECMLERADEPVAAALLAMAAQQQAAQLSPENILMREGTYRAIGECFPHLRTKVDFGAWYASELRLILTSTDLRGLHGSILRAGALWLIGVCGGELQPAPWAEACALTVQHVAHADVVVALMAVSALTVLLSNTLEESQFVAAPAQRKRLILEGPLAALQGPDSEDEAADSLAAQVDAEFHAHMAAVDGQTDAIIAGCFGLLPRLGEIESMVRVLQCVSSAVELLGDRLRPHLATICAALPQVWQVISQRRQEGSGGLARLHSALISTVTHLLVRLGSAAVADPGVAALLFPLLQHATNLGSPDSEPLVDDGLRLWTAVLATSEQLPAPLQELFVQRLPPILRRGQDNTACLKIAEGHALLGGLPAVVPLLPQLAAAITRSLSAMLTAAAAGQQRIQELLAAASLPAGQRAREQQQNKGLTADLAAEGTAAAVLLTLLVQLADQAAAAAAAGEQPAAVQLPTELEPAAKAAAAVAAVDFGGGVVRLPSSGVGLVEACLEVVGRLLYRQPALLPALLDGNAESEGRLLDRWVILGGARDIAEMFVPAMGALGRTRRHRAAVTICSLLYADACPPLRTPERAAQALALGVRAAREQETFARDQQRLAELQVADTAHSDQLVLRRLAVAREDPIRAVDACEAVKAAAAKVAAWMGEEQLQQRMEQADPTAAEQLQRLRNGQPMQGGGASTDGGSSDLNGGGGMMLRPGSSSG</sequence>
<feature type="region of interest" description="Disordered" evidence="5">
    <location>
        <begin position="1172"/>
        <end position="1204"/>
    </location>
</feature>
<evidence type="ECO:0000259" key="6">
    <source>
        <dbReference type="PROSITE" id="PS50166"/>
    </source>
</evidence>
<comment type="subcellular location">
    <subcellularLocation>
        <location evidence="1">Nucleus</location>
    </subcellularLocation>
</comment>
<evidence type="ECO:0000256" key="3">
    <source>
        <dbReference type="ARBA" id="ARBA00022448"/>
    </source>
</evidence>
<dbReference type="Gene3D" id="1.25.10.10">
    <property type="entry name" value="Leucine-rich Repeat Variant"/>
    <property type="match status" value="1"/>
</dbReference>
<evidence type="ECO:0000256" key="1">
    <source>
        <dbReference type="ARBA" id="ARBA00004123"/>
    </source>
</evidence>
<dbReference type="EMBL" id="LHPG02000012">
    <property type="protein sequence ID" value="PRW44922.1"/>
    <property type="molecule type" value="Genomic_DNA"/>
</dbReference>
<accession>A0A2P6TKU8</accession>
<dbReference type="SUPFAM" id="SSF48371">
    <property type="entry name" value="ARM repeat"/>
    <property type="match status" value="1"/>
</dbReference>
<dbReference type="GO" id="GO:0005829">
    <property type="term" value="C:cytosol"/>
    <property type="evidence" value="ECO:0007669"/>
    <property type="project" value="TreeGrafter"/>
</dbReference>
<keyword evidence="3" id="KW-0813">Transport</keyword>
<dbReference type="GO" id="GO:0006606">
    <property type="term" value="P:protein import into nucleus"/>
    <property type="evidence" value="ECO:0007669"/>
    <property type="project" value="TreeGrafter"/>
</dbReference>
<evidence type="ECO:0000256" key="4">
    <source>
        <dbReference type="ARBA" id="ARBA00023242"/>
    </source>
</evidence>
<feature type="domain" description="Importin N-terminal" evidence="6">
    <location>
        <begin position="37"/>
        <end position="116"/>
    </location>
</feature>
<dbReference type="Pfam" id="PF03810">
    <property type="entry name" value="IBN_N"/>
    <property type="match status" value="1"/>
</dbReference>
<evidence type="ECO:0000256" key="5">
    <source>
        <dbReference type="SAM" id="MobiDB-lite"/>
    </source>
</evidence>
<evidence type="ECO:0000313" key="8">
    <source>
        <dbReference type="EMBL" id="PRW44923.1"/>
    </source>
</evidence>
<dbReference type="GO" id="GO:0031267">
    <property type="term" value="F:small GTPase binding"/>
    <property type="evidence" value="ECO:0007669"/>
    <property type="project" value="InterPro"/>
</dbReference>
<name>A0A2P6TKU8_CHLSO</name>
<dbReference type="AlphaFoldDB" id="A0A2P6TKU8"/>
<organism evidence="7 9">
    <name type="scientific">Chlorella sorokiniana</name>
    <name type="common">Freshwater green alga</name>
    <dbReference type="NCBI Taxonomy" id="3076"/>
    <lineage>
        <taxon>Eukaryota</taxon>
        <taxon>Viridiplantae</taxon>
        <taxon>Chlorophyta</taxon>
        <taxon>core chlorophytes</taxon>
        <taxon>Trebouxiophyceae</taxon>
        <taxon>Chlorellales</taxon>
        <taxon>Chlorellaceae</taxon>
        <taxon>Chlorella clade</taxon>
        <taxon>Chlorella</taxon>
    </lineage>
</organism>
<dbReference type="InterPro" id="IPR016024">
    <property type="entry name" value="ARM-type_fold"/>
</dbReference>
<dbReference type="EMBL" id="LHPG02000012">
    <property type="protein sequence ID" value="PRW44923.1"/>
    <property type="molecule type" value="Genomic_DNA"/>
</dbReference>
<gene>
    <name evidence="7" type="ORF">C2E21_6492</name>
</gene>
<dbReference type="InterPro" id="IPR058669">
    <property type="entry name" value="TPR_IPO7/11-like"/>
</dbReference>
<dbReference type="Pfam" id="PF25758">
    <property type="entry name" value="TPR_IPO11"/>
    <property type="match status" value="1"/>
</dbReference>
<dbReference type="GO" id="GO:0005635">
    <property type="term" value="C:nuclear envelope"/>
    <property type="evidence" value="ECO:0007669"/>
    <property type="project" value="TreeGrafter"/>
</dbReference>
<keyword evidence="4" id="KW-0539">Nucleus</keyword>
<comment type="similarity">
    <text evidence="2">Belongs to the importin beta family.</text>
</comment>
<evidence type="ECO:0000313" key="7">
    <source>
        <dbReference type="EMBL" id="PRW44922.1"/>
    </source>
</evidence>
<comment type="caution">
    <text evidence="7">The sequence shown here is derived from an EMBL/GenBank/DDBJ whole genome shotgun (WGS) entry which is preliminary data.</text>
</comment>
<dbReference type="PANTHER" id="PTHR10997:SF70">
    <property type="entry name" value="IMPORTIN N-TERMINAL DOMAIN-CONTAINING PROTEIN"/>
    <property type="match status" value="1"/>
</dbReference>
<proteinExistence type="inferred from homology"/>
<dbReference type="InterPro" id="IPR001494">
    <property type="entry name" value="Importin-beta_N"/>
</dbReference>
<protein>
    <submittedName>
        <fullName evidence="7">Importin-11 isoform A</fullName>
    </submittedName>
    <submittedName>
        <fullName evidence="8">Importin-11 isoform B</fullName>
    </submittedName>
</protein>
<dbReference type="PROSITE" id="PS50166">
    <property type="entry name" value="IMPORTIN_B_NT"/>
    <property type="match status" value="1"/>
</dbReference>
<reference evidence="7 9" key="1">
    <citation type="journal article" date="2018" name="Plant J.">
        <title>Genome sequences of Chlorella sorokiniana UTEX 1602 and Micractinium conductrix SAG 241.80: implications to maltose excretion by a green alga.</title>
        <authorList>
            <person name="Arriola M.B."/>
            <person name="Velmurugan N."/>
            <person name="Zhang Y."/>
            <person name="Plunkett M.H."/>
            <person name="Hondzo H."/>
            <person name="Barney B.M."/>
        </authorList>
    </citation>
    <scope>NUCLEOTIDE SEQUENCE [LARGE SCALE GENOMIC DNA]</scope>
    <source>
        <strain evidence="7">1602</strain>
        <strain evidence="9">UTEX 1602</strain>
    </source>
</reference>
<dbReference type="PANTHER" id="PTHR10997">
    <property type="entry name" value="IMPORTIN-7, 8, 11"/>
    <property type="match status" value="1"/>
</dbReference>
<dbReference type="SMART" id="SM00913">
    <property type="entry name" value="IBN_N"/>
    <property type="match status" value="1"/>
</dbReference>